<comment type="similarity">
    <text evidence="1">Belongs to the short-chain dehydrogenases/reductases (SDR) family.</text>
</comment>
<dbReference type="EMBL" id="BJZO01000070">
    <property type="protein sequence ID" value="GEO82306.1"/>
    <property type="molecule type" value="Genomic_DNA"/>
</dbReference>
<dbReference type="InterPro" id="IPR020904">
    <property type="entry name" value="Sc_DH/Rdtase_CS"/>
</dbReference>
<accession>A0A512HA29</accession>
<keyword evidence="5" id="KW-1185">Reference proteome</keyword>
<dbReference type="Proteomes" id="UP000321567">
    <property type="component" value="Unassembled WGS sequence"/>
</dbReference>
<dbReference type="Gene3D" id="3.40.50.720">
    <property type="entry name" value="NAD(P)-binding Rossmann-like Domain"/>
    <property type="match status" value="1"/>
</dbReference>
<dbReference type="InterPro" id="IPR057326">
    <property type="entry name" value="KR_dom"/>
</dbReference>
<dbReference type="SUPFAM" id="SSF51735">
    <property type="entry name" value="NAD(P)-binding Rossmann-fold domains"/>
    <property type="match status" value="1"/>
</dbReference>
<dbReference type="InterPro" id="IPR036291">
    <property type="entry name" value="NAD(P)-bd_dom_sf"/>
</dbReference>
<keyword evidence="2" id="KW-0560">Oxidoreductase</keyword>
<proteinExistence type="inferred from homology"/>
<dbReference type="Pfam" id="PF00106">
    <property type="entry name" value="adh_short"/>
    <property type="match status" value="1"/>
</dbReference>
<protein>
    <submittedName>
        <fullName evidence="4">SDR family oxidoreductase</fullName>
    </submittedName>
</protein>
<evidence type="ECO:0000259" key="3">
    <source>
        <dbReference type="SMART" id="SM00822"/>
    </source>
</evidence>
<name>A0A512HA29_9PROT</name>
<organism evidence="4 5">
    <name type="scientific">Pararhodospirillum oryzae</name>
    <dbReference type="NCBI Taxonomy" id="478448"/>
    <lineage>
        <taxon>Bacteria</taxon>
        <taxon>Pseudomonadati</taxon>
        <taxon>Pseudomonadota</taxon>
        <taxon>Alphaproteobacteria</taxon>
        <taxon>Rhodospirillales</taxon>
        <taxon>Rhodospirillaceae</taxon>
        <taxon>Pararhodospirillum</taxon>
    </lineage>
</organism>
<feature type="domain" description="Ketoreductase" evidence="3">
    <location>
        <begin position="17"/>
        <end position="202"/>
    </location>
</feature>
<dbReference type="PRINTS" id="PR00081">
    <property type="entry name" value="GDHRDH"/>
</dbReference>
<dbReference type="SMART" id="SM00822">
    <property type="entry name" value="PKS_KR"/>
    <property type="match status" value="1"/>
</dbReference>
<dbReference type="AlphaFoldDB" id="A0A512HA29"/>
<evidence type="ECO:0000313" key="4">
    <source>
        <dbReference type="EMBL" id="GEO82306.1"/>
    </source>
</evidence>
<evidence type="ECO:0000256" key="1">
    <source>
        <dbReference type="ARBA" id="ARBA00006484"/>
    </source>
</evidence>
<comment type="caution">
    <text evidence="4">The sequence shown here is derived from an EMBL/GenBank/DDBJ whole genome shotgun (WGS) entry which is preliminary data.</text>
</comment>
<dbReference type="PANTHER" id="PTHR44196">
    <property type="entry name" value="DEHYDROGENASE/REDUCTASE SDR FAMILY MEMBER 7B"/>
    <property type="match status" value="1"/>
</dbReference>
<sequence length="270" mass="28512">MINSKATSRDPSWRRFISVGVTGASSGIGAALARALAAPGVHLNLAGRDTARLQAVAEACRGAGATVDTDLFDVRDAHQAADWIKAADARRPLDLVIACAGITGGRKADGRDETADEALEVVRVNLLGAMHVVLPAVEAMTPRHAGHLVVVSSLSALRGMPQSPAYCGAKAGLTIWAEGLRATLRSRGLRLTVASPGFVRSPMSDQVISAKPFMIDAETAARRILTAAAKGRPRVVFPWLLLLSLKFLQLLPATWGDEALRRTPGHIAPR</sequence>
<gene>
    <name evidence="4" type="ORF">ROR02_24370</name>
</gene>
<evidence type="ECO:0000313" key="5">
    <source>
        <dbReference type="Proteomes" id="UP000321567"/>
    </source>
</evidence>
<dbReference type="RefSeq" id="WP_170245101.1">
    <property type="nucleotide sequence ID" value="NZ_BJZO01000070.1"/>
</dbReference>
<evidence type="ECO:0000256" key="2">
    <source>
        <dbReference type="ARBA" id="ARBA00023002"/>
    </source>
</evidence>
<dbReference type="PROSITE" id="PS00061">
    <property type="entry name" value="ADH_SHORT"/>
    <property type="match status" value="1"/>
</dbReference>
<dbReference type="GO" id="GO:0016020">
    <property type="term" value="C:membrane"/>
    <property type="evidence" value="ECO:0007669"/>
    <property type="project" value="TreeGrafter"/>
</dbReference>
<dbReference type="GO" id="GO:0016491">
    <property type="term" value="F:oxidoreductase activity"/>
    <property type="evidence" value="ECO:0007669"/>
    <property type="project" value="UniProtKB-KW"/>
</dbReference>
<reference evidence="4 5" key="1">
    <citation type="submission" date="2019-07" db="EMBL/GenBank/DDBJ databases">
        <title>Whole genome shotgun sequence of Rhodospirillum oryzae NBRC 107573.</title>
        <authorList>
            <person name="Hosoyama A."/>
            <person name="Uohara A."/>
            <person name="Ohji S."/>
            <person name="Ichikawa N."/>
        </authorList>
    </citation>
    <scope>NUCLEOTIDE SEQUENCE [LARGE SCALE GENOMIC DNA]</scope>
    <source>
        <strain evidence="4 5">NBRC 107573</strain>
    </source>
</reference>
<dbReference type="PANTHER" id="PTHR44196:SF1">
    <property type="entry name" value="DEHYDROGENASE_REDUCTASE SDR FAMILY MEMBER 7B"/>
    <property type="match status" value="1"/>
</dbReference>
<dbReference type="InterPro" id="IPR002347">
    <property type="entry name" value="SDR_fam"/>
</dbReference>